<keyword evidence="3" id="KW-1185">Reference proteome</keyword>
<comment type="caution">
    <text evidence="2">The sequence shown here is derived from an EMBL/GenBank/DDBJ whole genome shotgun (WGS) entry which is preliminary data.</text>
</comment>
<gene>
    <name evidence="2" type="ORF">CBER1_05694</name>
</gene>
<reference evidence="3" key="1">
    <citation type="journal article" date="2017" name="bioRxiv">
        <title>Conservation of a gene cluster reveals novel cercosporin biosynthetic mechanisms and extends production to the genus Colletotrichum.</title>
        <authorList>
            <person name="de Jonge R."/>
            <person name="Ebert M.K."/>
            <person name="Huitt-Roehl C.R."/>
            <person name="Pal P."/>
            <person name="Suttle J.C."/>
            <person name="Spanner R.E."/>
            <person name="Neubauer J.D."/>
            <person name="Jurick W.M.II."/>
            <person name="Stott K.A."/>
            <person name="Secor G.A."/>
            <person name="Thomma B.P.H.J."/>
            <person name="Van de Peer Y."/>
            <person name="Townsend C.A."/>
            <person name="Bolton M.D."/>
        </authorList>
    </citation>
    <scope>NUCLEOTIDE SEQUENCE [LARGE SCALE GENOMIC DNA]</scope>
    <source>
        <strain evidence="3">CBS538.71</strain>
    </source>
</reference>
<accession>A0A2S6C668</accession>
<dbReference type="OrthoDB" id="3645851at2759"/>
<feature type="compositionally biased region" description="Low complexity" evidence="1">
    <location>
        <begin position="1"/>
        <end position="14"/>
    </location>
</feature>
<dbReference type="AlphaFoldDB" id="A0A2S6C668"/>
<sequence length="325" mass="35694">MAAATSAAGSADASQVNGSPPPNQKFIFNTRPFLFSALNILERQAADRFKAHAALDDPSASTAAGRSQKRVCTSGNADENAGSIKKLTKSQRRLRLQRLRGTTDVEEARRLASDIVTEWHGCGLHVFEAMRLLAAFPTETVSAIEMLFTALEKLARSWAGKHDVQKIWRQLRREEGLASRYIKSADKTLTQLVCRHWLPKLKADDVDTFDWSSLLLRSLQTFGMFTSFMATPTSSNKAVFAGSKQILLPSAGVTLLGAHAQQCNRLIVHKIAIARLPPELIDMIVDYLDQRSLKLHVATVCGGSGGHQIRCRPFIVKAVAVEQST</sequence>
<feature type="region of interest" description="Disordered" evidence="1">
    <location>
        <begin position="1"/>
        <end position="23"/>
    </location>
</feature>
<evidence type="ECO:0000256" key="1">
    <source>
        <dbReference type="SAM" id="MobiDB-lite"/>
    </source>
</evidence>
<evidence type="ECO:0000313" key="3">
    <source>
        <dbReference type="Proteomes" id="UP000237631"/>
    </source>
</evidence>
<dbReference type="CDD" id="cd09917">
    <property type="entry name" value="F-box_SF"/>
    <property type="match status" value="1"/>
</dbReference>
<name>A0A2S6C668_9PEZI</name>
<dbReference type="EMBL" id="PNEN01000546">
    <property type="protein sequence ID" value="PPJ55227.1"/>
    <property type="molecule type" value="Genomic_DNA"/>
</dbReference>
<proteinExistence type="predicted"/>
<dbReference type="Proteomes" id="UP000237631">
    <property type="component" value="Unassembled WGS sequence"/>
</dbReference>
<feature type="compositionally biased region" description="Polar residues" evidence="1">
    <location>
        <begin position="59"/>
        <end position="77"/>
    </location>
</feature>
<feature type="region of interest" description="Disordered" evidence="1">
    <location>
        <begin position="56"/>
        <end position="80"/>
    </location>
</feature>
<evidence type="ECO:0000313" key="2">
    <source>
        <dbReference type="EMBL" id="PPJ55227.1"/>
    </source>
</evidence>
<organism evidence="2 3">
    <name type="scientific">Cercospora berteroae</name>
    <dbReference type="NCBI Taxonomy" id="357750"/>
    <lineage>
        <taxon>Eukaryota</taxon>
        <taxon>Fungi</taxon>
        <taxon>Dikarya</taxon>
        <taxon>Ascomycota</taxon>
        <taxon>Pezizomycotina</taxon>
        <taxon>Dothideomycetes</taxon>
        <taxon>Dothideomycetidae</taxon>
        <taxon>Mycosphaerellales</taxon>
        <taxon>Mycosphaerellaceae</taxon>
        <taxon>Cercospora</taxon>
    </lineage>
</organism>
<protein>
    <submittedName>
        <fullName evidence="2">Uncharacterized protein</fullName>
    </submittedName>
</protein>